<dbReference type="GO" id="GO:0000160">
    <property type="term" value="P:phosphorelay signal transduction system"/>
    <property type="evidence" value="ECO:0007669"/>
    <property type="project" value="InterPro"/>
</dbReference>
<name>A0A0K1EN24_CHOCO</name>
<dbReference type="KEGG" id="ccro:CMC5_064770"/>
<dbReference type="Pfam" id="PF00072">
    <property type="entry name" value="Response_reg"/>
    <property type="match status" value="1"/>
</dbReference>
<dbReference type="InterPro" id="IPR001789">
    <property type="entry name" value="Sig_transdc_resp-reg_receiver"/>
</dbReference>
<dbReference type="Gene3D" id="3.40.50.2300">
    <property type="match status" value="1"/>
</dbReference>
<evidence type="ECO:0000259" key="3">
    <source>
        <dbReference type="PROSITE" id="PS50110"/>
    </source>
</evidence>
<feature type="modified residue" description="4-aspartylphosphate" evidence="2">
    <location>
        <position position="57"/>
    </location>
</feature>
<accession>A0A0K1EN24</accession>
<dbReference type="PANTHER" id="PTHR44591:SF3">
    <property type="entry name" value="RESPONSE REGULATORY DOMAIN-CONTAINING PROTEIN"/>
    <property type="match status" value="1"/>
</dbReference>
<keyword evidence="1 2" id="KW-0597">Phosphoprotein</keyword>
<proteinExistence type="predicted"/>
<evidence type="ECO:0000313" key="5">
    <source>
        <dbReference type="Proteomes" id="UP000067626"/>
    </source>
</evidence>
<gene>
    <name evidence="4" type="primary">cheY</name>
    <name evidence="4" type="ORF">CMC5_064770</name>
</gene>
<dbReference type="InterPro" id="IPR050595">
    <property type="entry name" value="Bact_response_regulator"/>
</dbReference>
<dbReference type="STRING" id="52.CMC5_064770"/>
<organism evidence="4 5">
    <name type="scientific">Chondromyces crocatus</name>
    <dbReference type="NCBI Taxonomy" id="52"/>
    <lineage>
        <taxon>Bacteria</taxon>
        <taxon>Pseudomonadati</taxon>
        <taxon>Myxococcota</taxon>
        <taxon>Polyangia</taxon>
        <taxon>Polyangiales</taxon>
        <taxon>Polyangiaceae</taxon>
        <taxon>Chondromyces</taxon>
    </lineage>
</organism>
<dbReference type="SUPFAM" id="SSF52172">
    <property type="entry name" value="CheY-like"/>
    <property type="match status" value="1"/>
</dbReference>
<reference evidence="4 5" key="1">
    <citation type="submission" date="2015-07" db="EMBL/GenBank/DDBJ databases">
        <title>Genome analysis of myxobacterium Chondromyces crocatus Cm c5 reveals a high potential for natural compound synthesis and the genetic basis for the loss of fruiting body formation.</title>
        <authorList>
            <person name="Zaburannyi N."/>
            <person name="Bunk B."/>
            <person name="Maier J."/>
            <person name="Overmann J."/>
            <person name="Mueller R."/>
        </authorList>
    </citation>
    <scope>NUCLEOTIDE SEQUENCE [LARGE SCALE GENOMIC DNA]</scope>
    <source>
        <strain evidence="4 5">Cm c5</strain>
    </source>
</reference>
<dbReference type="AlphaFoldDB" id="A0A0K1EN24"/>
<dbReference type="PROSITE" id="PS50110">
    <property type="entry name" value="RESPONSE_REGULATORY"/>
    <property type="match status" value="1"/>
</dbReference>
<dbReference type="InterPro" id="IPR011006">
    <property type="entry name" value="CheY-like_superfamily"/>
</dbReference>
<sequence length="122" mass="13573">MTGHRKTILVVDDDQDIRDTLTELLVDEGYDVLNAAHGGEALATLRSQTRPNLILLDLMMPVMDGWQFRAEQSKDPEFADIPVVVVSATGKDDKVAKLGAVQLLKKPIRLEELLDAVSRHIR</sequence>
<evidence type="ECO:0000256" key="2">
    <source>
        <dbReference type="PROSITE-ProRule" id="PRU00169"/>
    </source>
</evidence>
<dbReference type="SMART" id="SM00448">
    <property type="entry name" value="REC"/>
    <property type="match status" value="1"/>
</dbReference>
<evidence type="ECO:0000313" key="4">
    <source>
        <dbReference type="EMBL" id="AKT42254.1"/>
    </source>
</evidence>
<dbReference type="PANTHER" id="PTHR44591">
    <property type="entry name" value="STRESS RESPONSE REGULATOR PROTEIN 1"/>
    <property type="match status" value="1"/>
</dbReference>
<keyword evidence="5" id="KW-1185">Reference proteome</keyword>
<dbReference type="Proteomes" id="UP000067626">
    <property type="component" value="Chromosome"/>
</dbReference>
<evidence type="ECO:0000256" key="1">
    <source>
        <dbReference type="ARBA" id="ARBA00022553"/>
    </source>
</evidence>
<feature type="domain" description="Response regulatory" evidence="3">
    <location>
        <begin position="7"/>
        <end position="121"/>
    </location>
</feature>
<protein>
    <submittedName>
        <fullName evidence="4">Chemotaxis protein CheY</fullName>
    </submittedName>
</protein>
<dbReference type="EMBL" id="CP012159">
    <property type="protein sequence ID" value="AKT42254.1"/>
    <property type="molecule type" value="Genomic_DNA"/>
</dbReference>